<sequence length="531" mass="63207">MGVPSYFAYLIRNHKEMLLKLTGFKKQINNLYFDSNSIIYDALRILSKDYDNYKNDDDFEKALIDMVCVNLENYINDVKPNKKVLIAFDGVAPVAKLEQQRTRRHKSMLEKKIMNHISGEKKEWNKTAITPGTNFMDKLNKSVGYYFKGKEKQYGLEKFIFTGSDEPGEGEHKLFGYIRDYECHKHEVTVVYGLDADLIMLCLNHLRISKNIYLYRETPEFVKSIDTSINPNESYLLDIPFLAQRIILEMNGNKKPSTTQETNKLYDYIFLCFFLGNDFLPHFPSVNIRTNGIDIMLNAYKEVIGNQNLTNGTIIYWKNVRKLVKFLAENEYDNLMDEYEIRQKWERRSFKSGTKEEKINKYLNIPIKNREIEKYINPYESFWQKRYYEALFNTDETHEFKKEISVNYMEGLEWVMNYYTRGCVDWRWHYKYNYPPLFNDLLKFIPSFDTVMIAPNNHTNVSPCVQLSYVLPIESLPLIPNNIGEKLLKERGEYYTKQYDIKWAFCKYMWESHLELPHIDLEDLEEFVINI</sequence>
<dbReference type="InterPro" id="IPR041412">
    <property type="entry name" value="Xrn1_helical"/>
</dbReference>
<evidence type="ECO:0000313" key="6">
    <source>
        <dbReference type="EMBL" id="QHU02271.1"/>
    </source>
</evidence>
<keyword evidence="3" id="KW-0269">Exonuclease</keyword>
<evidence type="ECO:0000256" key="3">
    <source>
        <dbReference type="ARBA" id="ARBA00022839"/>
    </source>
</evidence>
<accession>A0A6C0JBS4</accession>
<dbReference type="InterPro" id="IPR004859">
    <property type="entry name" value="Xrn1_N"/>
</dbReference>
<proteinExistence type="predicted"/>
<feature type="domain" description="Xrn1 N-terminal" evidence="4">
    <location>
        <begin position="1"/>
        <end position="217"/>
    </location>
</feature>
<keyword evidence="1" id="KW-0540">Nuclease</keyword>
<evidence type="ECO:0000259" key="4">
    <source>
        <dbReference type="Pfam" id="PF03159"/>
    </source>
</evidence>
<protein>
    <recommendedName>
        <fullName evidence="7">Xrn1 N-terminal domain-containing protein</fullName>
    </recommendedName>
</protein>
<dbReference type="GO" id="GO:0003723">
    <property type="term" value="F:RNA binding"/>
    <property type="evidence" value="ECO:0007669"/>
    <property type="project" value="TreeGrafter"/>
</dbReference>
<keyword evidence="2" id="KW-0378">Hydrolase</keyword>
<dbReference type="GO" id="GO:0000956">
    <property type="term" value="P:nuclear-transcribed mRNA catabolic process"/>
    <property type="evidence" value="ECO:0007669"/>
    <property type="project" value="TreeGrafter"/>
</dbReference>
<name>A0A6C0JBS4_9ZZZZ</name>
<dbReference type="Gene3D" id="3.40.50.12390">
    <property type="match status" value="1"/>
</dbReference>
<dbReference type="Pfam" id="PF03159">
    <property type="entry name" value="XRN_N"/>
    <property type="match status" value="1"/>
</dbReference>
<evidence type="ECO:0000256" key="1">
    <source>
        <dbReference type="ARBA" id="ARBA00022722"/>
    </source>
</evidence>
<dbReference type="GO" id="GO:0004534">
    <property type="term" value="F:5'-3' RNA exonuclease activity"/>
    <property type="evidence" value="ECO:0007669"/>
    <property type="project" value="TreeGrafter"/>
</dbReference>
<reference evidence="6" key="1">
    <citation type="journal article" date="2020" name="Nature">
        <title>Giant virus diversity and host interactions through global metagenomics.</title>
        <authorList>
            <person name="Schulz F."/>
            <person name="Roux S."/>
            <person name="Paez-Espino D."/>
            <person name="Jungbluth S."/>
            <person name="Walsh D.A."/>
            <person name="Denef V.J."/>
            <person name="McMahon K.D."/>
            <person name="Konstantinidis K.T."/>
            <person name="Eloe-Fadrosh E.A."/>
            <person name="Kyrpides N.C."/>
            <person name="Woyke T."/>
        </authorList>
    </citation>
    <scope>NUCLEOTIDE SEQUENCE</scope>
    <source>
        <strain evidence="6">GVMAG-M-3300025880-75</strain>
    </source>
</reference>
<evidence type="ECO:0000259" key="5">
    <source>
        <dbReference type="Pfam" id="PF17846"/>
    </source>
</evidence>
<evidence type="ECO:0000256" key="2">
    <source>
        <dbReference type="ARBA" id="ARBA00022801"/>
    </source>
</evidence>
<organism evidence="6">
    <name type="scientific">viral metagenome</name>
    <dbReference type="NCBI Taxonomy" id="1070528"/>
    <lineage>
        <taxon>unclassified sequences</taxon>
        <taxon>metagenomes</taxon>
        <taxon>organismal metagenomes</taxon>
    </lineage>
</organism>
<dbReference type="InterPro" id="IPR027073">
    <property type="entry name" value="5_3_exoribonuclease"/>
</dbReference>
<evidence type="ECO:0008006" key="7">
    <source>
        <dbReference type="Google" id="ProtNLM"/>
    </source>
</evidence>
<dbReference type="AlphaFoldDB" id="A0A6C0JBS4"/>
<dbReference type="GO" id="GO:0005634">
    <property type="term" value="C:nucleus"/>
    <property type="evidence" value="ECO:0007669"/>
    <property type="project" value="TreeGrafter"/>
</dbReference>
<dbReference type="Pfam" id="PF17846">
    <property type="entry name" value="XRN_M"/>
    <property type="match status" value="1"/>
</dbReference>
<dbReference type="EMBL" id="MN740355">
    <property type="protein sequence ID" value="QHU02271.1"/>
    <property type="molecule type" value="Genomic_DNA"/>
</dbReference>
<dbReference type="PANTHER" id="PTHR12341">
    <property type="entry name" value="5'-&gt;3' EXORIBONUCLEASE"/>
    <property type="match status" value="1"/>
</dbReference>
<dbReference type="Gene3D" id="1.25.40.1050">
    <property type="match status" value="1"/>
</dbReference>
<dbReference type="PANTHER" id="PTHR12341:SF70">
    <property type="entry name" value="XRN1 N-TERMINAL DOMAIN-CONTAINING PROTEIN"/>
    <property type="match status" value="1"/>
</dbReference>
<dbReference type="GO" id="GO:0016075">
    <property type="term" value="P:rRNA catabolic process"/>
    <property type="evidence" value="ECO:0007669"/>
    <property type="project" value="TreeGrafter"/>
</dbReference>
<feature type="domain" description="Xrn1 helical" evidence="5">
    <location>
        <begin position="350"/>
        <end position="525"/>
    </location>
</feature>